<proteinExistence type="predicted"/>
<dbReference type="Proteomes" id="UP000186112">
    <property type="component" value="Unassembled WGS sequence"/>
</dbReference>
<reference evidence="2 3" key="1">
    <citation type="submission" date="2016-02" db="EMBL/GenBank/DDBJ databases">
        <title>Genome sequence of Tissierella creatinophila DSM 6911.</title>
        <authorList>
            <person name="Poehlein A."/>
            <person name="Daniel R."/>
        </authorList>
    </citation>
    <scope>NUCLEOTIDE SEQUENCE [LARGE SCALE GENOMIC DNA]</scope>
    <source>
        <strain evidence="2 3">DSM 6911</strain>
    </source>
</reference>
<comment type="caution">
    <text evidence="2">The sequence shown here is derived from an EMBL/GenBank/DDBJ whole genome shotgun (WGS) entry which is preliminary data.</text>
</comment>
<dbReference type="RefSeq" id="WP_084191952.1">
    <property type="nucleotide sequence ID" value="NZ_LTDM01000064.1"/>
</dbReference>
<dbReference type="OrthoDB" id="1954971at2"/>
<feature type="transmembrane region" description="Helical" evidence="1">
    <location>
        <begin position="6"/>
        <end position="25"/>
    </location>
</feature>
<evidence type="ECO:0000256" key="1">
    <source>
        <dbReference type="SAM" id="Phobius"/>
    </source>
</evidence>
<keyword evidence="1" id="KW-0472">Membrane</keyword>
<protein>
    <submittedName>
        <fullName evidence="2">Uncharacterized protein</fullName>
    </submittedName>
</protein>
<accession>A0A1U7M395</accession>
<gene>
    <name evidence="2" type="ORF">TICRE_22890</name>
</gene>
<dbReference type="AlphaFoldDB" id="A0A1U7M395"/>
<keyword evidence="1" id="KW-1133">Transmembrane helix</keyword>
<dbReference type="EMBL" id="LTDM01000064">
    <property type="protein sequence ID" value="OLS01689.1"/>
    <property type="molecule type" value="Genomic_DNA"/>
</dbReference>
<keyword evidence="3" id="KW-1185">Reference proteome</keyword>
<sequence length="125" mass="14606">MLLFLRDLAILLFFMSLFGYILIIIKEKIYMNKNIIIIENKYLTKDDLEEIDINEFMVKGKKVKSGDEIKIITLKREKINGTIIGGNKANKAIHMITFDNKVKKLKIDAILKFKVISKYGKFLNY</sequence>
<name>A0A1U7M395_TISCR</name>
<keyword evidence="1" id="KW-0812">Transmembrane</keyword>
<evidence type="ECO:0000313" key="3">
    <source>
        <dbReference type="Proteomes" id="UP000186112"/>
    </source>
</evidence>
<evidence type="ECO:0000313" key="2">
    <source>
        <dbReference type="EMBL" id="OLS01689.1"/>
    </source>
</evidence>
<organism evidence="2 3">
    <name type="scientific">Tissierella creatinophila DSM 6911</name>
    <dbReference type="NCBI Taxonomy" id="1123403"/>
    <lineage>
        <taxon>Bacteria</taxon>
        <taxon>Bacillati</taxon>
        <taxon>Bacillota</taxon>
        <taxon>Tissierellia</taxon>
        <taxon>Tissierellales</taxon>
        <taxon>Tissierellaceae</taxon>
        <taxon>Tissierella</taxon>
    </lineage>
</organism>